<keyword evidence="3 6" id="KW-0808">Transferase</keyword>
<dbReference type="Proteomes" id="UP001597511">
    <property type="component" value="Unassembled WGS sequence"/>
</dbReference>
<name>A0ABW6A955_9BACT</name>
<feature type="domain" description="Glycosyltransferase 2-like" evidence="5">
    <location>
        <begin position="53"/>
        <end position="206"/>
    </location>
</feature>
<feature type="transmembrane region" description="Helical" evidence="4">
    <location>
        <begin position="265"/>
        <end position="285"/>
    </location>
</feature>
<keyword evidence="4" id="KW-1133">Transmembrane helix</keyword>
<reference evidence="7" key="1">
    <citation type="journal article" date="2019" name="Int. J. Syst. Evol. Microbiol.">
        <title>The Global Catalogue of Microorganisms (GCM) 10K type strain sequencing project: providing services to taxonomists for standard genome sequencing and annotation.</title>
        <authorList>
            <consortium name="The Broad Institute Genomics Platform"/>
            <consortium name="The Broad Institute Genome Sequencing Center for Infectious Disease"/>
            <person name="Wu L."/>
            <person name="Ma J."/>
        </authorList>
    </citation>
    <scope>NUCLEOTIDE SEQUENCE [LARGE SCALE GENOMIC DNA]</scope>
    <source>
        <strain evidence="7">KCTC 23299</strain>
    </source>
</reference>
<feature type="transmembrane region" description="Helical" evidence="4">
    <location>
        <begin position="297"/>
        <end position="317"/>
    </location>
</feature>
<feature type="transmembrane region" description="Helical" evidence="4">
    <location>
        <begin position="358"/>
        <end position="377"/>
    </location>
</feature>
<dbReference type="PANTHER" id="PTHR43630:SF1">
    <property type="entry name" value="POLY-BETA-1,6-N-ACETYL-D-GLUCOSAMINE SYNTHASE"/>
    <property type="match status" value="1"/>
</dbReference>
<sequence>MLALKLLFFISLFIIFYSYIGYGIVIWILVKIKNAVSGKKKLPANDFHPPVTLIIAAYNEADFIEQKIANSLQLNYPEDQLQLLFITDGSNDATPDIIKQYPRITLLHSDERRGKVAAMHRAMGFVNTPYVVFSDANTLLNKDSLINIVRHYQDPKVGGVAGEKKVIATTQDGTAGAGEGLYWKYESFLKQMDSDFYTVVGAAGELFSVKTDLYENPGATTLLDDFVISLRVCQKGYTVKYAADAFASETPSASLEDEQKRKVRIGAGGFQSMLMLLPLLNFFKYPRLSFQYVSHRVLRWAICPFLLPVILLLNIVLVIYEQGFIYQLILLLQVLFYAAAAGGWVLHKRNIKSKLLYVPYYFLFINVCLYLGFVRFVKGRQTVLWEKAARAK</sequence>
<dbReference type="InterPro" id="IPR029044">
    <property type="entry name" value="Nucleotide-diphossugar_trans"/>
</dbReference>
<comment type="similarity">
    <text evidence="1">Belongs to the glycosyltransferase 2 family.</text>
</comment>
<keyword evidence="4" id="KW-0812">Transmembrane</keyword>
<keyword evidence="2 6" id="KW-0328">Glycosyltransferase</keyword>
<evidence type="ECO:0000256" key="1">
    <source>
        <dbReference type="ARBA" id="ARBA00006739"/>
    </source>
</evidence>
<evidence type="ECO:0000313" key="7">
    <source>
        <dbReference type="Proteomes" id="UP001597511"/>
    </source>
</evidence>
<accession>A0ABW6A955</accession>
<dbReference type="SUPFAM" id="SSF53448">
    <property type="entry name" value="Nucleotide-diphospho-sugar transferases"/>
    <property type="match status" value="1"/>
</dbReference>
<keyword evidence="7" id="KW-1185">Reference proteome</keyword>
<dbReference type="GO" id="GO:0016757">
    <property type="term" value="F:glycosyltransferase activity"/>
    <property type="evidence" value="ECO:0007669"/>
    <property type="project" value="UniProtKB-KW"/>
</dbReference>
<gene>
    <name evidence="6" type="ORF">ACFS6H_19010</name>
</gene>
<dbReference type="Pfam" id="PF00535">
    <property type="entry name" value="Glycos_transf_2"/>
    <property type="match status" value="1"/>
</dbReference>
<keyword evidence="4" id="KW-0472">Membrane</keyword>
<protein>
    <submittedName>
        <fullName evidence="6">Glycosyltransferase family 2 protein</fullName>
        <ecNumber evidence="6">2.4.-.-</ecNumber>
    </submittedName>
</protein>
<proteinExistence type="inferred from homology"/>
<evidence type="ECO:0000256" key="2">
    <source>
        <dbReference type="ARBA" id="ARBA00022676"/>
    </source>
</evidence>
<dbReference type="InterPro" id="IPR001173">
    <property type="entry name" value="Glyco_trans_2-like"/>
</dbReference>
<comment type="caution">
    <text evidence="6">The sequence shown here is derived from an EMBL/GenBank/DDBJ whole genome shotgun (WGS) entry which is preliminary data.</text>
</comment>
<dbReference type="PANTHER" id="PTHR43630">
    <property type="entry name" value="POLY-BETA-1,6-N-ACETYL-D-GLUCOSAMINE SYNTHASE"/>
    <property type="match status" value="1"/>
</dbReference>
<evidence type="ECO:0000256" key="3">
    <source>
        <dbReference type="ARBA" id="ARBA00022679"/>
    </source>
</evidence>
<dbReference type="CDD" id="cd06439">
    <property type="entry name" value="CESA_like_1"/>
    <property type="match status" value="1"/>
</dbReference>
<dbReference type="RefSeq" id="WP_386102859.1">
    <property type="nucleotide sequence ID" value="NZ_JBHUOZ010000003.1"/>
</dbReference>
<dbReference type="Gene3D" id="3.90.550.10">
    <property type="entry name" value="Spore Coat Polysaccharide Biosynthesis Protein SpsA, Chain A"/>
    <property type="match status" value="1"/>
</dbReference>
<feature type="transmembrane region" description="Helical" evidence="4">
    <location>
        <begin position="324"/>
        <end position="346"/>
    </location>
</feature>
<dbReference type="EC" id="2.4.-.-" evidence="6"/>
<evidence type="ECO:0000313" key="6">
    <source>
        <dbReference type="EMBL" id="MFD2921817.1"/>
    </source>
</evidence>
<feature type="transmembrane region" description="Helical" evidence="4">
    <location>
        <begin position="6"/>
        <end position="30"/>
    </location>
</feature>
<organism evidence="6 7">
    <name type="scientific">Terrimonas rubra</name>
    <dbReference type="NCBI Taxonomy" id="1035890"/>
    <lineage>
        <taxon>Bacteria</taxon>
        <taxon>Pseudomonadati</taxon>
        <taxon>Bacteroidota</taxon>
        <taxon>Chitinophagia</taxon>
        <taxon>Chitinophagales</taxon>
        <taxon>Chitinophagaceae</taxon>
        <taxon>Terrimonas</taxon>
    </lineage>
</organism>
<dbReference type="EMBL" id="JBHUOZ010000003">
    <property type="protein sequence ID" value="MFD2921817.1"/>
    <property type="molecule type" value="Genomic_DNA"/>
</dbReference>
<evidence type="ECO:0000259" key="5">
    <source>
        <dbReference type="Pfam" id="PF00535"/>
    </source>
</evidence>
<evidence type="ECO:0000256" key="4">
    <source>
        <dbReference type="SAM" id="Phobius"/>
    </source>
</evidence>